<keyword evidence="3" id="KW-1185">Reference proteome</keyword>
<accession>A0AAD9BNG2</accession>
<dbReference type="Proteomes" id="UP001228049">
    <property type="component" value="Unassembled WGS sequence"/>
</dbReference>
<name>A0AAD9BNG2_DISEL</name>
<sequence>MPQSIFGPLKVSRNTPLEMTRGTSSHTKYRAASDEEEREEVLVQSAMQMATENMSTSQSGTRTASFCQFIHNKSNATP</sequence>
<evidence type="ECO:0000256" key="1">
    <source>
        <dbReference type="SAM" id="MobiDB-lite"/>
    </source>
</evidence>
<comment type="caution">
    <text evidence="2">The sequence shown here is derived from an EMBL/GenBank/DDBJ whole genome shotgun (WGS) entry which is preliminary data.</text>
</comment>
<dbReference type="EMBL" id="JASDAP010000020">
    <property type="protein sequence ID" value="KAK1886601.1"/>
    <property type="molecule type" value="Genomic_DNA"/>
</dbReference>
<evidence type="ECO:0000313" key="2">
    <source>
        <dbReference type="EMBL" id="KAK1886601.1"/>
    </source>
</evidence>
<organism evidence="2 3">
    <name type="scientific">Dissostichus eleginoides</name>
    <name type="common">Patagonian toothfish</name>
    <name type="synonym">Dissostichus amissus</name>
    <dbReference type="NCBI Taxonomy" id="100907"/>
    <lineage>
        <taxon>Eukaryota</taxon>
        <taxon>Metazoa</taxon>
        <taxon>Chordata</taxon>
        <taxon>Craniata</taxon>
        <taxon>Vertebrata</taxon>
        <taxon>Euteleostomi</taxon>
        <taxon>Actinopterygii</taxon>
        <taxon>Neopterygii</taxon>
        <taxon>Teleostei</taxon>
        <taxon>Neoteleostei</taxon>
        <taxon>Acanthomorphata</taxon>
        <taxon>Eupercaria</taxon>
        <taxon>Perciformes</taxon>
        <taxon>Notothenioidei</taxon>
        <taxon>Nototheniidae</taxon>
        <taxon>Dissostichus</taxon>
    </lineage>
</organism>
<dbReference type="AlphaFoldDB" id="A0AAD9BNG2"/>
<evidence type="ECO:0000313" key="3">
    <source>
        <dbReference type="Proteomes" id="UP001228049"/>
    </source>
</evidence>
<feature type="compositionally biased region" description="Polar residues" evidence="1">
    <location>
        <begin position="12"/>
        <end position="26"/>
    </location>
</feature>
<proteinExistence type="predicted"/>
<feature type="region of interest" description="Disordered" evidence="1">
    <location>
        <begin position="1"/>
        <end position="37"/>
    </location>
</feature>
<gene>
    <name evidence="2" type="ORF">KUDE01_030316</name>
</gene>
<reference evidence="2" key="1">
    <citation type="submission" date="2023-04" db="EMBL/GenBank/DDBJ databases">
        <title>Chromosome-level genome of Chaenocephalus aceratus.</title>
        <authorList>
            <person name="Park H."/>
        </authorList>
    </citation>
    <scope>NUCLEOTIDE SEQUENCE</scope>
    <source>
        <strain evidence="2">DE</strain>
        <tissue evidence="2">Muscle</tissue>
    </source>
</reference>
<protein>
    <submittedName>
        <fullName evidence="2">Integration host factor subunit alpha</fullName>
    </submittedName>
</protein>